<keyword evidence="4" id="KW-1185">Reference proteome</keyword>
<dbReference type="EMBL" id="APNK01000013">
    <property type="protein sequence ID" value="KEZ77354.1"/>
    <property type="molecule type" value="Genomic_DNA"/>
</dbReference>
<feature type="region of interest" description="Disordered" evidence="1">
    <location>
        <begin position="1"/>
        <end position="22"/>
    </location>
</feature>
<dbReference type="Proteomes" id="UP000028302">
    <property type="component" value="Unassembled WGS sequence"/>
</dbReference>
<comment type="caution">
    <text evidence="3">The sequence shown here is derived from an EMBL/GenBank/DDBJ whole genome shotgun (WGS) entry which is preliminary data.</text>
</comment>
<evidence type="ECO:0000313" key="4">
    <source>
        <dbReference type="Proteomes" id="UP000028302"/>
    </source>
</evidence>
<evidence type="ECO:0000256" key="1">
    <source>
        <dbReference type="SAM" id="MobiDB-lite"/>
    </source>
</evidence>
<evidence type="ECO:0000313" key="3">
    <source>
        <dbReference type="EMBL" id="KEZ77354.1"/>
    </source>
</evidence>
<dbReference type="Pfam" id="PF13586">
    <property type="entry name" value="DDE_Tnp_1_2"/>
    <property type="match status" value="1"/>
</dbReference>
<accession>A0A084IKX0</accession>
<dbReference type="PANTHER" id="PTHR30007:SF1">
    <property type="entry name" value="BLR1914 PROTEIN"/>
    <property type="match status" value="1"/>
</dbReference>
<dbReference type="InterPro" id="IPR025668">
    <property type="entry name" value="Tnp_DDE_dom"/>
</dbReference>
<sequence length="107" mass="12959">MDRIPPIQGRRGRPHYRPRKLHADKAYDHRHCRRACHRRSIRPRIARRGVEASQRLGRHRWVVERTFAWLNGFRRLAIRYERRADIHYALTVLGCAMICFNHLKHGF</sequence>
<dbReference type="STRING" id="1304275.C41B8_10008"/>
<feature type="domain" description="Transposase DDE" evidence="2">
    <location>
        <begin position="21"/>
        <end position="99"/>
    </location>
</feature>
<dbReference type="AlphaFoldDB" id="A0A084IKX0"/>
<name>A0A084IKX0_SALHC</name>
<gene>
    <name evidence="3" type="ORF">C41B8_10008</name>
</gene>
<organism evidence="3 4">
    <name type="scientific">Salinisphaera hydrothermalis (strain C41B8)</name>
    <dbReference type="NCBI Taxonomy" id="1304275"/>
    <lineage>
        <taxon>Bacteria</taxon>
        <taxon>Pseudomonadati</taxon>
        <taxon>Pseudomonadota</taxon>
        <taxon>Gammaproteobacteria</taxon>
        <taxon>Salinisphaerales</taxon>
        <taxon>Salinisphaeraceae</taxon>
        <taxon>Salinisphaera</taxon>
    </lineage>
</organism>
<proteinExistence type="predicted"/>
<dbReference type="eggNOG" id="COG3293">
    <property type="taxonomic scope" value="Bacteria"/>
</dbReference>
<reference evidence="3 4" key="1">
    <citation type="submission" date="2013-03" db="EMBL/GenBank/DDBJ databases">
        <title>Salinisphaera hydrothermalis C41B8 Genome Sequencing.</title>
        <authorList>
            <person name="Li C."/>
            <person name="Lai Q."/>
            <person name="Shao Z."/>
        </authorList>
    </citation>
    <scope>NUCLEOTIDE SEQUENCE [LARGE SCALE GENOMIC DNA]</scope>
    <source>
        <strain evidence="3 4">C41B8</strain>
    </source>
</reference>
<protein>
    <recommendedName>
        <fullName evidence="2">Transposase DDE domain-containing protein</fullName>
    </recommendedName>
</protein>
<dbReference type="PANTHER" id="PTHR30007">
    <property type="entry name" value="PHP DOMAIN PROTEIN"/>
    <property type="match status" value="1"/>
</dbReference>
<evidence type="ECO:0000259" key="2">
    <source>
        <dbReference type="Pfam" id="PF13586"/>
    </source>
</evidence>
<feature type="compositionally biased region" description="Basic residues" evidence="1">
    <location>
        <begin position="10"/>
        <end position="20"/>
    </location>
</feature>